<dbReference type="InterPro" id="IPR020845">
    <property type="entry name" value="AMP-binding_CS"/>
</dbReference>
<dbReference type="InterPro" id="IPR001227">
    <property type="entry name" value="Ac_transferase_dom_sf"/>
</dbReference>
<dbReference type="CDD" id="cd00833">
    <property type="entry name" value="PKS"/>
    <property type="match status" value="1"/>
</dbReference>
<dbReference type="CDD" id="cd12117">
    <property type="entry name" value="A_NRPS_Srf_like"/>
    <property type="match status" value="1"/>
</dbReference>
<dbReference type="InterPro" id="IPR020841">
    <property type="entry name" value="PKS_Beta-ketoAc_synthase_dom"/>
</dbReference>
<accession>A0ABX2XTV5</accession>
<feature type="domain" description="Ketosynthase family 3 (KS3)" evidence="6">
    <location>
        <begin position="662"/>
        <end position="1085"/>
    </location>
</feature>
<dbReference type="InterPro" id="IPR010071">
    <property type="entry name" value="AA_adenyl_dom"/>
</dbReference>
<dbReference type="InterPro" id="IPR036736">
    <property type="entry name" value="ACP-like_sf"/>
</dbReference>
<dbReference type="InterPro" id="IPR018201">
    <property type="entry name" value="Ketoacyl_synth_AS"/>
</dbReference>
<dbReference type="Gene3D" id="3.30.300.30">
    <property type="match status" value="1"/>
</dbReference>
<dbReference type="SUPFAM" id="SSF53901">
    <property type="entry name" value="Thiolase-like"/>
    <property type="match status" value="1"/>
</dbReference>
<dbReference type="Proteomes" id="UP000093336">
    <property type="component" value="Unassembled WGS sequence"/>
</dbReference>
<dbReference type="Gene3D" id="1.10.1200.10">
    <property type="entry name" value="ACP-like"/>
    <property type="match status" value="2"/>
</dbReference>
<feature type="domain" description="Carrier" evidence="5">
    <location>
        <begin position="561"/>
        <end position="636"/>
    </location>
</feature>
<keyword evidence="4" id="KW-0808">Transferase</keyword>
<gene>
    <name evidence="7" type="ORF">A8135_01830</name>
</gene>
<dbReference type="PANTHER" id="PTHR43775">
    <property type="entry name" value="FATTY ACID SYNTHASE"/>
    <property type="match status" value="1"/>
</dbReference>
<dbReference type="SMART" id="SM00823">
    <property type="entry name" value="PKS_PP"/>
    <property type="match status" value="2"/>
</dbReference>
<dbReference type="InterPro" id="IPR000873">
    <property type="entry name" value="AMP-dep_synth/lig_dom"/>
</dbReference>
<sequence length="1500" mass="168141">MSSNNINFMEKIGIDESCLSAKSYKKLVYDSKAVETMSYEFKTLCQLFEERVAKAPNNIAIEYKDTVLSFAQLNQLANQLARYIRKQYQLITQEELKADTLIPISVGRSADFIIGILGILKAGGAYVPINPDYPTSRIEHILTDINSKIILTERLSSAQFKRDHGYLKQIVLDERLFLNENAANLYIQLSPTDLAYVIYTSGSSGTPKGVLAQHANVIAQVICANYFYADESDTMAFFSDVSFDSTTFELWGSLLNGARLFIPDNFFELLSNPILFKETIDKKNLTILLITRALFDLLYTLDETVFAPLKFLLVGGEALTKNIMLNLMNSPYKPKNLINAYGPTENSTFCTTYALNEDFSLLNSVPIGRPYSNRVGVVVDKHLQLVPIGMIGEIYVGGPSLSRGYLNKPELTQERFISNPFFQQSGEHYPRIYKTNDLVKWLPNGYLEYAGRNDFQVKLRGYRIELAEIETRMLEYPGVKHSVVILHKNESLSFLVGYYVADSQLDDQLLRNHLAAILPDYMIPSIFIYLDTLPVTTNGKLDRKALPVPQCQPENTSSSQDKPASIEEMISKIWSRILNLNNFGKEESFFNLGGNSLAAMMVRKELEDAFAIKLNIVELFQYTTLTQLTERISELISSTQKNQFKQEEQPLEQCAAAEPIFNEPIAVIGMACRIPGVKDPESFWNLLINEETNLRQLSTEELRANSVSDSSITSDTYVKRGAIFEDPFSFDANFFGYSVKDAEIMDPQQRQFLECAWEALEFSGNIPEKFNGDIAVFATQGRNDYFMNHIFGSPLAQTNLFQAILGNEKDFLSTKVSYKLNLTGPSITLQTACSSSLVSVQMACESLKSHSSDMALAGGVSLFYNYGYDYQDDMIESPDGYCRAFDSRAKGTVVTSGVGVVVLKRLSDAITQKDTIYAIIKGGAINNDGSTKMAFTAPSVEGQAAVIEKALKNAHLTADQISYIEAHGTGTQLGDPIEWTALHNVYQKYTQQEGNCMIGSVKTNIGHTDSAAGVFGLMKTVLALKNKILPATLNFETLNPEIASFNKLFTVSNQTMPWKSNGVPRRAAVSSFGLGGTNAHVILEEYNKESCQVNLSHENKNYFLVPFSAKSRESLYSMANQLKNYINGAEPINLGNLAFTAQEGRAEFKERGFFIVNERLQKDNERVYLSYLHDKDYHEIPRVIFILADFAAESLAQYESLYKNYPAFKETFDSCATIIQEKYHVDIKQPLNAQHVKHSTLVSFSIYYALSQLLISTKIAPYGLIAQGNGAYLATTLMGDFSFADALAALLEENTQVLSLKLTEPSIKFYANENELMKEEDHSHFIYVEFGKGSTLDKSKLNIASLQLEKGRDADVSFLHLMGWLWANGLSVLWSSVHSSSTYSRKISIPTYCFIKKHYEIKKFRVSEAAIQNESISTDTDSSLEEQLKAMWSKVLGVASEELTENSHFLELGGDSLSFIDLLKHIKTSFLIDMNLEEVVQNNEFGEMLHYLSTKKVAHV</sequence>
<dbReference type="InterPro" id="IPR006162">
    <property type="entry name" value="Ppantetheine_attach_site"/>
</dbReference>
<dbReference type="InterPro" id="IPR014030">
    <property type="entry name" value="Ketoacyl_synth_N"/>
</dbReference>
<evidence type="ECO:0000259" key="5">
    <source>
        <dbReference type="PROSITE" id="PS50075"/>
    </source>
</evidence>
<dbReference type="InterPro" id="IPR045851">
    <property type="entry name" value="AMP-bd_C_sf"/>
</dbReference>
<dbReference type="Pfam" id="PF13193">
    <property type="entry name" value="AMP-binding_C"/>
    <property type="match status" value="1"/>
</dbReference>
<evidence type="ECO:0000313" key="7">
    <source>
        <dbReference type="EMBL" id="OCH97986.1"/>
    </source>
</evidence>
<evidence type="ECO:0000256" key="2">
    <source>
        <dbReference type="ARBA" id="ARBA00022450"/>
    </source>
</evidence>
<dbReference type="SMART" id="SM00825">
    <property type="entry name" value="PKS_KS"/>
    <property type="match status" value="1"/>
</dbReference>
<dbReference type="InterPro" id="IPR025110">
    <property type="entry name" value="AMP-bd_C"/>
</dbReference>
<dbReference type="PROSITE" id="PS00606">
    <property type="entry name" value="KS3_1"/>
    <property type="match status" value="1"/>
</dbReference>
<dbReference type="Pfam" id="PF00550">
    <property type="entry name" value="PP-binding"/>
    <property type="match status" value="2"/>
</dbReference>
<dbReference type="PANTHER" id="PTHR43775:SF37">
    <property type="entry name" value="SI:DKEY-61P9.11"/>
    <property type="match status" value="1"/>
</dbReference>
<keyword evidence="8" id="KW-1185">Reference proteome</keyword>
<comment type="caution">
    <text evidence="7">The sequence shown here is derived from an EMBL/GenBank/DDBJ whole genome shotgun (WGS) entry which is preliminary data.</text>
</comment>
<comment type="pathway">
    <text evidence="1">Lipid metabolism; fatty acid biosynthesis.</text>
</comment>
<evidence type="ECO:0000259" key="6">
    <source>
        <dbReference type="PROSITE" id="PS52004"/>
    </source>
</evidence>
<keyword evidence="2" id="KW-0596">Phosphopantetheine</keyword>
<evidence type="ECO:0008006" key="9">
    <source>
        <dbReference type="Google" id="ProtNLM"/>
    </source>
</evidence>
<evidence type="ECO:0000256" key="1">
    <source>
        <dbReference type="ARBA" id="ARBA00005194"/>
    </source>
</evidence>
<dbReference type="Pfam" id="PF00501">
    <property type="entry name" value="AMP-binding"/>
    <property type="match status" value="1"/>
</dbReference>
<dbReference type="Gene3D" id="3.40.50.980">
    <property type="match status" value="2"/>
</dbReference>
<dbReference type="SUPFAM" id="SSF47336">
    <property type="entry name" value="ACP-like"/>
    <property type="match status" value="2"/>
</dbReference>
<dbReference type="PROSITE" id="PS52004">
    <property type="entry name" value="KS3_2"/>
    <property type="match status" value="1"/>
</dbReference>
<dbReference type="PROSITE" id="PS00455">
    <property type="entry name" value="AMP_BINDING"/>
    <property type="match status" value="1"/>
</dbReference>
<dbReference type="EMBL" id="LYOZ01000018">
    <property type="protein sequence ID" value="OCH97986.1"/>
    <property type="molecule type" value="Genomic_DNA"/>
</dbReference>
<dbReference type="InterPro" id="IPR009081">
    <property type="entry name" value="PP-bd_ACP"/>
</dbReference>
<dbReference type="Pfam" id="PF02801">
    <property type="entry name" value="Ketoacyl-synt_C"/>
    <property type="match status" value="1"/>
</dbReference>
<feature type="domain" description="Carrier" evidence="5">
    <location>
        <begin position="1419"/>
        <end position="1496"/>
    </location>
</feature>
<dbReference type="InterPro" id="IPR014031">
    <property type="entry name" value="Ketoacyl_synth_C"/>
</dbReference>
<dbReference type="Gene3D" id="2.30.38.10">
    <property type="entry name" value="Luciferase, Domain 3"/>
    <property type="match status" value="1"/>
</dbReference>
<evidence type="ECO:0000313" key="8">
    <source>
        <dbReference type="Proteomes" id="UP000093336"/>
    </source>
</evidence>
<organism evidence="7 8">
    <name type="scientific">Legionella jamestowniensis</name>
    <dbReference type="NCBI Taxonomy" id="455"/>
    <lineage>
        <taxon>Bacteria</taxon>
        <taxon>Pseudomonadati</taxon>
        <taxon>Pseudomonadota</taxon>
        <taxon>Gammaproteobacteria</taxon>
        <taxon>Legionellales</taxon>
        <taxon>Legionellaceae</taxon>
        <taxon>Legionella</taxon>
    </lineage>
</organism>
<dbReference type="InterPro" id="IPR032821">
    <property type="entry name" value="PKS_assoc"/>
</dbReference>
<evidence type="ECO:0000256" key="3">
    <source>
        <dbReference type="ARBA" id="ARBA00022553"/>
    </source>
</evidence>
<dbReference type="RefSeq" id="WP_065620859.1">
    <property type="nucleotide sequence ID" value="NZ_LYOZ01000018.1"/>
</dbReference>
<name>A0ABX2XTV5_9GAMM</name>
<protein>
    <recommendedName>
        <fullName evidence="9">Polyketide synthase, type I</fullName>
    </recommendedName>
</protein>
<dbReference type="Gene3D" id="3.40.366.10">
    <property type="entry name" value="Malonyl-Coenzyme A Acyl Carrier Protein, domain 2"/>
    <property type="match status" value="1"/>
</dbReference>
<dbReference type="Pfam" id="PF00109">
    <property type="entry name" value="ketoacyl-synt"/>
    <property type="match status" value="1"/>
</dbReference>
<dbReference type="NCBIfam" id="TIGR01733">
    <property type="entry name" value="AA-adenyl-dom"/>
    <property type="match status" value="1"/>
</dbReference>
<dbReference type="InterPro" id="IPR050091">
    <property type="entry name" value="PKS_NRPS_Biosynth_Enz"/>
</dbReference>
<dbReference type="InterPro" id="IPR016039">
    <property type="entry name" value="Thiolase-like"/>
</dbReference>
<evidence type="ECO:0000256" key="4">
    <source>
        <dbReference type="ARBA" id="ARBA00022679"/>
    </source>
</evidence>
<dbReference type="PROSITE" id="PS50075">
    <property type="entry name" value="CARRIER"/>
    <property type="match status" value="2"/>
</dbReference>
<dbReference type="InterPro" id="IPR020806">
    <property type="entry name" value="PKS_PP-bd"/>
</dbReference>
<dbReference type="SUPFAM" id="SSF56801">
    <property type="entry name" value="Acetyl-CoA synthetase-like"/>
    <property type="match status" value="1"/>
</dbReference>
<keyword evidence="3" id="KW-0597">Phosphoprotein</keyword>
<dbReference type="PROSITE" id="PS00012">
    <property type="entry name" value="PHOSPHOPANTETHEINE"/>
    <property type="match status" value="1"/>
</dbReference>
<dbReference type="Pfam" id="PF16197">
    <property type="entry name" value="KAsynt_C_assoc"/>
    <property type="match status" value="1"/>
</dbReference>
<reference evidence="7 8" key="1">
    <citation type="submission" date="2016-05" db="EMBL/GenBank/DDBJ databases">
        <authorList>
            <person name="Prochazka B."/>
            <person name="Indra A."/>
            <person name="Hasenberger P."/>
            <person name="Blaschitz M."/>
            <person name="Wagner L."/>
            <person name="Wewalka G."/>
            <person name="Sorschag S."/>
            <person name="Schmid D."/>
            <person name="Ruppitsch W."/>
        </authorList>
    </citation>
    <scope>NUCLEOTIDE SEQUENCE [LARGE SCALE GENOMIC DNA]</scope>
    <source>
        <strain evidence="7 8">974010_12</strain>
    </source>
</reference>
<dbReference type="Gene3D" id="3.40.47.10">
    <property type="match status" value="1"/>
</dbReference>
<proteinExistence type="predicted"/>